<evidence type="ECO:0000313" key="2">
    <source>
        <dbReference type="EMBL" id="PXW39538.1"/>
    </source>
</evidence>
<accession>A0A318FDU3</accession>
<dbReference type="EMBL" id="QJJG01000019">
    <property type="protein sequence ID" value="PXW39538.1"/>
    <property type="molecule type" value="Genomic_DNA"/>
</dbReference>
<dbReference type="RefSeq" id="WP_110276312.1">
    <property type="nucleotide sequence ID" value="NZ_QJJG01000019.1"/>
</dbReference>
<feature type="transmembrane region" description="Helical" evidence="1">
    <location>
        <begin position="12"/>
        <end position="32"/>
    </location>
</feature>
<evidence type="ECO:0000313" key="3">
    <source>
        <dbReference type="Proteomes" id="UP000247485"/>
    </source>
</evidence>
<keyword evidence="1" id="KW-1133">Transmembrane helix</keyword>
<gene>
    <name evidence="2" type="ORF">DET57_11922</name>
</gene>
<name>A0A318FDU3_KLEOX</name>
<keyword evidence="1" id="KW-0812">Transmembrane</keyword>
<comment type="caution">
    <text evidence="2">The sequence shown here is derived from an EMBL/GenBank/DDBJ whole genome shotgun (WGS) entry which is preliminary data.</text>
</comment>
<dbReference type="Proteomes" id="UP000247485">
    <property type="component" value="Unassembled WGS sequence"/>
</dbReference>
<evidence type="ECO:0000256" key="1">
    <source>
        <dbReference type="SAM" id="Phobius"/>
    </source>
</evidence>
<protein>
    <submittedName>
        <fullName evidence="2">Uncharacterized protein</fullName>
    </submittedName>
</protein>
<organism evidence="2 3">
    <name type="scientific">Klebsiella oxytoca</name>
    <dbReference type="NCBI Taxonomy" id="571"/>
    <lineage>
        <taxon>Bacteria</taxon>
        <taxon>Pseudomonadati</taxon>
        <taxon>Pseudomonadota</taxon>
        <taxon>Gammaproteobacteria</taxon>
        <taxon>Enterobacterales</taxon>
        <taxon>Enterobacteriaceae</taxon>
        <taxon>Klebsiella/Raoultella group</taxon>
        <taxon>Klebsiella</taxon>
    </lineage>
</organism>
<keyword evidence="1" id="KW-0472">Membrane</keyword>
<sequence length="153" mass="17914">MVNFVSEYKDFLTISLSALSFSVACLALFFSARTAMRDKERLLITARTVRDPMYKKIYKIEITVVNIGRRIAAIEGVYYHYKQGYKCYDYNKECIIIKEKDRITLNVDRYYVCRSGDDGEAYILEDITILDTQGAEYKIKNSKKLVKKLIREE</sequence>
<reference evidence="2 3" key="1">
    <citation type="submission" date="2018-05" db="EMBL/GenBank/DDBJ databases">
        <title>Freshwater and sediment microbial communities from various areas in North America, analyzing microbe dynamics in response to fracking.</title>
        <authorList>
            <person name="Lamendella R."/>
        </authorList>
    </citation>
    <scope>NUCLEOTIDE SEQUENCE [LARGE SCALE GENOMIC DNA]</scope>
    <source>
        <strain evidence="2 3">67</strain>
    </source>
</reference>
<proteinExistence type="predicted"/>
<dbReference type="AlphaFoldDB" id="A0A318FDU3"/>